<protein>
    <submittedName>
        <fullName evidence="2">Uncharacterized protein</fullName>
    </submittedName>
</protein>
<keyword evidence="1" id="KW-1133">Transmembrane helix</keyword>
<reference evidence="2 3" key="1">
    <citation type="submission" date="2019-02" db="EMBL/GenBank/DDBJ databases">
        <title>Genome sequencing of the rare red list fungi Antrodiella citrinella (Flaviporus citrinellus).</title>
        <authorList>
            <person name="Buettner E."/>
            <person name="Kellner H."/>
        </authorList>
    </citation>
    <scope>NUCLEOTIDE SEQUENCE [LARGE SCALE GENOMIC DNA]</scope>
    <source>
        <strain evidence="2 3">DSM 108506</strain>
    </source>
</reference>
<dbReference type="Proteomes" id="UP000308730">
    <property type="component" value="Unassembled WGS sequence"/>
</dbReference>
<keyword evidence="3" id="KW-1185">Reference proteome</keyword>
<feature type="transmembrane region" description="Helical" evidence="1">
    <location>
        <begin position="28"/>
        <end position="50"/>
    </location>
</feature>
<accession>A0A4S4N111</accession>
<dbReference type="AlphaFoldDB" id="A0A4S4N111"/>
<proteinExistence type="predicted"/>
<organism evidence="2 3">
    <name type="scientific">Antrodiella citrinella</name>
    <dbReference type="NCBI Taxonomy" id="2447956"/>
    <lineage>
        <taxon>Eukaryota</taxon>
        <taxon>Fungi</taxon>
        <taxon>Dikarya</taxon>
        <taxon>Basidiomycota</taxon>
        <taxon>Agaricomycotina</taxon>
        <taxon>Agaricomycetes</taxon>
        <taxon>Polyporales</taxon>
        <taxon>Steccherinaceae</taxon>
        <taxon>Antrodiella</taxon>
    </lineage>
</organism>
<evidence type="ECO:0000256" key="1">
    <source>
        <dbReference type="SAM" id="Phobius"/>
    </source>
</evidence>
<keyword evidence="1" id="KW-0812">Transmembrane</keyword>
<name>A0A4S4N111_9APHY</name>
<gene>
    <name evidence="2" type="ORF">EUX98_g1627</name>
</gene>
<evidence type="ECO:0000313" key="2">
    <source>
        <dbReference type="EMBL" id="THH32576.1"/>
    </source>
</evidence>
<evidence type="ECO:0000313" key="3">
    <source>
        <dbReference type="Proteomes" id="UP000308730"/>
    </source>
</evidence>
<dbReference type="OrthoDB" id="10634514at2759"/>
<keyword evidence="1" id="KW-0472">Membrane</keyword>
<dbReference type="EMBL" id="SGPM01000019">
    <property type="protein sequence ID" value="THH32576.1"/>
    <property type="molecule type" value="Genomic_DNA"/>
</dbReference>
<comment type="caution">
    <text evidence="2">The sequence shown here is derived from an EMBL/GenBank/DDBJ whole genome shotgun (WGS) entry which is preliminary data.</text>
</comment>
<sequence>MAPTPTYTDRIVLPEDAARGSIPLRVGWVFWLVLFLSLTPGFLYLAIVFIRRHRKQLREAKEVDPEPNQAPRQSKSRLTPRFRSLLARVGIATKTTLVETKKVEDIESKGAVEPSDSSIIRGILSEGTAISWVPYTPSLTSSADDTPSTIENTAIENSTADSEADITDIVGSYLTTTESTPIVAPIVHVVPNTILITLCSTRGEVIDPNFDSPPDSPVIVQHDPAKDYLCVPGPDTTTRGGFSGSRRSVRFSVTGKQMVLASPFMKKKPIGRVGAPRPFMSAGQQGIDSKTVL</sequence>